<accession>I4Z495</accession>
<evidence type="ECO:0000313" key="1">
    <source>
        <dbReference type="EMBL" id="EIM31037.1"/>
    </source>
</evidence>
<gene>
    <name evidence="1" type="ORF">MicloDRAFT_00000240</name>
</gene>
<dbReference type="AlphaFoldDB" id="I4Z495"/>
<dbReference type="STRING" id="864069.MicloDRAFT_00000240"/>
<organism evidence="1 2">
    <name type="scientific">Microvirga lotononidis</name>
    <dbReference type="NCBI Taxonomy" id="864069"/>
    <lineage>
        <taxon>Bacteria</taxon>
        <taxon>Pseudomonadati</taxon>
        <taxon>Pseudomonadota</taxon>
        <taxon>Alphaproteobacteria</taxon>
        <taxon>Hyphomicrobiales</taxon>
        <taxon>Methylobacteriaceae</taxon>
        <taxon>Microvirga</taxon>
    </lineage>
</organism>
<sequence>MVEQVKYRPYDLRHFFALMLLLERKVNLKKIQMGYSACRRSPRFPVRCCTAG</sequence>
<dbReference type="Proteomes" id="UP000003947">
    <property type="component" value="Unassembled WGS sequence"/>
</dbReference>
<name>I4Z495_9HYPH</name>
<protein>
    <submittedName>
        <fullName evidence="1">Uncharacterized protein</fullName>
    </submittedName>
</protein>
<dbReference type="HOGENOM" id="CLU_3081865_0_0_5"/>
<proteinExistence type="predicted"/>
<reference evidence="1 2" key="1">
    <citation type="submission" date="2012-02" db="EMBL/GenBank/DDBJ databases">
        <title>Improved High-Quality Draft sequence of Microvirga sp. WSM3557.</title>
        <authorList>
            <consortium name="US DOE Joint Genome Institute"/>
            <person name="Lucas S."/>
            <person name="Han J."/>
            <person name="Lapidus A."/>
            <person name="Cheng J.-F."/>
            <person name="Goodwin L."/>
            <person name="Pitluck S."/>
            <person name="Peters L."/>
            <person name="Zhang X."/>
            <person name="Detter J.C."/>
            <person name="Han C."/>
            <person name="Tapia R."/>
            <person name="Land M."/>
            <person name="Hauser L."/>
            <person name="Kyrpides N."/>
            <person name="Ivanova N."/>
            <person name="Pagani I."/>
            <person name="Brau L."/>
            <person name="Yates R."/>
            <person name="O'Hara G."/>
            <person name="Rui T."/>
            <person name="Howieson J."/>
            <person name="Reeve W."/>
            <person name="Woyke T."/>
        </authorList>
    </citation>
    <scope>NUCLEOTIDE SEQUENCE [LARGE SCALE GENOMIC DNA]</scope>
    <source>
        <strain evidence="1 2">WSM3557</strain>
    </source>
</reference>
<keyword evidence="2" id="KW-1185">Reference proteome</keyword>
<dbReference type="RefSeq" id="WP_009488344.1">
    <property type="nucleotide sequence ID" value="NZ_CP141049.1"/>
</dbReference>
<dbReference type="EMBL" id="JH660633">
    <property type="protein sequence ID" value="EIM31037.1"/>
    <property type="molecule type" value="Genomic_DNA"/>
</dbReference>
<dbReference type="OrthoDB" id="9785687at2"/>
<dbReference type="PATRIC" id="fig|864069.3.peg.25"/>
<evidence type="ECO:0000313" key="2">
    <source>
        <dbReference type="Proteomes" id="UP000003947"/>
    </source>
</evidence>